<sequence length="191" mass="22793">MILSPRFARETTMKINVVGTSGVGKSTLARRLAQDLSLPYIEMDVLYWMPAWQGTPDEAFYAKLAAALTAPGWVLDGNYNRSRPVKWRDVDMVVWVDYSFWRTFRQAVWRAASRASRRQELWPGTGNCETFRRSFFSRESIILWTMKTWRNNRRRYLADMHDPQYQHIRFVRLRNQQQTESLVRELRQHSR</sequence>
<keyword evidence="2" id="KW-0808">Transferase</keyword>
<dbReference type="GO" id="GO:0016301">
    <property type="term" value="F:kinase activity"/>
    <property type="evidence" value="ECO:0007669"/>
    <property type="project" value="UniProtKB-KW"/>
</dbReference>
<gene>
    <name evidence="2" type="primary">aroK_1</name>
    <name evidence="2" type="ORF">SB6408_00433</name>
</gene>
<dbReference type="Pfam" id="PF00004">
    <property type="entry name" value="AAA"/>
    <property type="match status" value="1"/>
</dbReference>
<organism evidence="2 3">
    <name type="scientific">Klebsiella spallanzanii</name>
    <dbReference type="NCBI Taxonomy" id="2587528"/>
    <lineage>
        <taxon>Bacteria</taxon>
        <taxon>Pseudomonadati</taxon>
        <taxon>Pseudomonadota</taxon>
        <taxon>Gammaproteobacteria</taxon>
        <taxon>Enterobacterales</taxon>
        <taxon>Enterobacteriaceae</taxon>
        <taxon>Klebsiella/Raoultella group</taxon>
        <taxon>Klebsiella</taxon>
    </lineage>
</organism>
<evidence type="ECO:0000313" key="3">
    <source>
        <dbReference type="Proteomes" id="UP000318370"/>
    </source>
</evidence>
<feature type="domain" description="ATPase AAA-type core" evidence="1">
    <location>
        <begin position="17"/>
        <end position="55"/>
    </location>
</feature>
<evidence type="ECO:0000313" key="2">
    <source>
        <dbReference type="EMBL" id="VUS31989.1"/>
    </source>
</evidence>
<dbReference type="EMBL" id="CABGHF010000001">
    <property type="protein sequence ID" value="VUS31989.1"/>
    <property type="molecule type" value="Genomic_DNA"/>
</dbReference>
<accession>A0A564HI26</accession>
<name>A0A564HI26_9ENTR</name>
<dbReference type="Gene3D" id="3.40.50.300">
    <property type="entry name" value="P-loop containing nucleotide triphosphate hydrolases"/>
    <property type="match status" value="1"/>
</dbReference>
<dbReference type="SUPFAM" id="SSF52540">
    <property type="entry name" value="P-loop containing nucleoside triphosphate hydrolases"/>
    <property type="match status" value="1"/>
</dbReference>
<evidence type="ECO:0000259" key="1">
    <source>
        <dbReference type="Pfam" id="PF00004"/>
    </source>
</evidence>
<reference evidence="2 3" key="1">
    <citation type="submission" date="2019-07" db="EMBL/GenBank/DDBJ databases">
        <authorList>
            <person name="Brisse S."/>
            <person name="Rodrigues C."/>
            <person name="Thorpe H."/>
        </authorList>
    </citation>
    <scope>NUCLEOTIDE SEQUENCE [LARGE SCALE GENOMIC DNA]</scope>
    <source>
        <strain evidence="2">SB6408</strain>
    </source>
</reference>
<dbReference type="Proteomes" id="UP000318370">
    <property type="component" value="Unassembled WGS sequence"/>
</dbReference>
<dbReference type="InterPro" id="IPR027417">
    <property type="entry name" value="P-loop_NTPase"/>
</dbReference>
<dbReference type="InterPro" id="IPR003959">
    <property type="entry name" value="ATPase_AAA_core"/>
</dbReference>
<dbReference type="InterPro" id="IPR052922">
    <property type="entry name" value="Cytidylate_Kinase-2"/>
</dbReference>
<protein>
    <submittedName>
        <fullName evidence="2">Shikimate kinase</fullName>
    </submittedName>
</protein>
<dbReference type="GO" id="GO:0005524">
    <property type="term" value="F:ATP binding"/>
    <property type="evidence" value="ECO:0007669"/>
    <property type="project" value="InterPro"/>
</dbReference>
<dbReference type="PANTHER" id="PTHR37816">
    <property type="entry name" value="YALI0E33011P"/>
    <property type="match status" value="1"/>
</dbReference>
<keyword evidence="2" id="KW-0418">Kinase</keyword>
<dbReference type="GO" id="GO:0016887">
    <property type="term" value="F:ATP hydrolysis activity"/>
    <property type="evidence" value="ECO:0007669"/>
    <property type="project" value="InterPro"/>
</dbReference>
<dbReference type="AlphaFoldDB" id="A0A564HI26"/>
<proteinExistence type="predicted"/>
<dbReference type="PANTHER" id="PTHR37816:SF1">
    <property type="entry name" value="TOXIN"/>
    <property type="match status" value="1"/>
</dbReference>